<dbReference type="EMBL" id="KK100538">
    <property type="protein sequence ID" value="KIZ05229.1"/>
    <property type="molecule type" value="Genomic_DNA"/>
</dbReference>
<evidence type="ECO:0000256" key="2">
    <source>
        <dbReference type="SAM" id="Phobius"/>
    </source>
</evidence>
<gene>
    <name evidence="3" type="ORF">MNEG_2731</name>
</gene>
<evidence type="ECO:0000313" key="3">
    <source>
        <dbReference type="EMBL" id="KIZ05229.1"/>
    </source>
</evidence>
<feature type="compositionally biased region" description="Gly residues" evidence="1">
    <location>
        <begin position="305"/>
        <end position="318"/>
    </location>
</feature>
<feature type="transmembrane region" description="Helical" evidence="2">
    <location>
        <begin position="195"/>
        <end position="223"/>
    </location>
</feature>
<organism evidence="3 4">
    <name type="scientific">Monoraphidium neglectum</name>
    <dbReference type="NCBI Taxonomy" id="145388"/>
    <lineage>
        <taxon>Eukaryota</taxon>
        <taxon>Viridiplantae</taxon>
        <taxon>Chlorophyta</taxon>
        <taxon>core chlorophytes</taxon>
        <taxon>Chlorophyceae</taxon>
        <taxon>CS clade</taxon>
        <taxon>Sphaeropleales</taxon>
        <taxon>Selenastraceae</taxon>
        <taxon>Monoraphidium</taxon>
    </lineage>
</organism>
<dbReference type="OrthoDB" id="551145at2759"/>
<dbReference type="GeneID" id="25735609"/>
<keyword evidence="4" id="KW-1185">Reference proteome</keyword>
<keyword evidence="2" id="KW-0472">Membrane</keyword>
<keyword evidence="2" id="KW-1133">Transmembrane helix</keyword>
<dbReference type="RefSeq" id="XP_013904248.1">
    <property type="nucleotide sequence ID" value="XM_014048794.1"/>
</dbReference>
<evidence type="ECO:0000313" key="4">
    <source>
        <dbReference type="Proteomes" id="UP000054498"/>
    </source>
</evidence>
<reference evidence="3 4" key="1">
    <citation type="journal article" date="2013" name="BMC Genomics">
        <title>Reconstruction of the lipid metabolism for the microalga Monoraphidium neglectum from its genome sequence reveals characteristics suitable for biofuel production.</title>
        <authorList>
            <person name="Bogen C."/>
            <person name="Al-Dilaimi A."/>
            <person name="Albersmeier A."/>
            <person name="Wichmann J."/>
            <person name="Grundmann M."/>
            <person name="Rupp O."/>
            <person name="Lauersen K.J."/>
            <person name="Blifernez-Klassen O."/>
            <person name="Kalinowski J."/>
            <person name="Goesmann A."/>
            <person name="Mussgnug J.H."/>
            <person name="Kruse O."/>
        </authorList>
    </citation>
    <scope>NUCLEOTIDE SEQUENCE [LARGE SCALE GENOMIC DNA]</scope>
    <source>
        <strain evidence="3 4">SAG 48.87</strain>
    </source>
</reference>
<accession>A0A0D2LEY7</accession>
<sequence>MESLTWMVFKTGQLQARVLQGPASDPRSWLHSPESIALLEQVYMIGQAVAELGAAADGLYYAGGVAASNGQRAVASLDFASLLNRYLAQHGVTLREAFVAELPYDGLQAKALHVGASLETRCTVHRLAFERLIERVGAEAAPATSTVAWGSGVATTTISNTTINSAQGGAAQASATSDAAATSTSGPQQQGPLSMLFIALMAVGGGVVRVVVAMVTLVGGLLARLLALGAVLRAVRAVSQGSSSNSAGGTSASATADREVAQRLQPALAATTAVPFPVVAAAPQAPSLPVPASTASLADSSSRTGGTGGNGGNGGKPGPGAALPFDLPAIPNPFQRKRPPLPAAADSAAPVFTKSVAYFEALRSSAQPGPSPHTLPRALRAKSGSDSEDEVGW</sequence>
<name>A0A0D2LEY7_9CHLO</name>
<proteinExistence type="predicted"/>
<evidence type="ECO:0000256" key="1">
    <source>
        <dbReference type="SAM" id="MobiDB-lite"/>
    </source>
</evidence>
<dbReference type="Proteomes" id="UP000054498">
    <property type="component" value="Unassembled WGS sequence"/>
</dbReference>
<keyword evidence="2" id="KW-0812">Transmembrane</keyword>
<feature type="compositionally biased region" description="Polar residues" evidence="1">
    <location>
        <begin position="294"/>
        <end position="303"/>
    </location>
</feature>
<feature type="region of interest" description="Disordered" evidence="1">
    <location>
        <begin position="363"/>
        <end position="393"/>
    </location>
</feature>
<dbReference type="STRING" id="145388.A0A0D2LEY7"/>
<dbReference type="KEGG" id="mng:MNEG_2731"/>
<dbReference type="AlphaFoldDB" id="A0A0D2LEY7"/>
<protein>
    <submittedName>
        <fullName evidence="3">Uncharacterized protein</fullName>
    </submittedName>
</protein>
<feature type="region of interest" description="Disordered" evidence="1">
    <location>
        <begin position="287"/>
        <end position="324"/>
    </location>
</feature>